<gene>
    <name evidence="1" type="ORF">CERSUDRAFT_114177</name>
</gene>
<sequence length="127" mass="13929">MPNGTKTIPSCSQSHNPRPAGALGVLCLRPAQTICFSQCSNSVGHFVREGATSGGSRQQFDPATSVAVRRRFEPWCRRDPFTNYRTCVGGLFDFESGGRKAPHDYDDVYGWLGGWPDIQTTMAILTT</sequence>
<accession>M2PMD1</accession>
<keyword evidence="2" id="KW-1185">Reference proteome</keyword>
<dbReference type="HOGENOM" id="CLU_1970272_0_0_1"/>
<reference evidence="1 2" key="1">
    <citation type="journal article" date="2012" name="Proc. Natl. Acad. Sci. U.S.A.">
        <title>Comparative genomics of Ceriporiopsis subvermispora and Phanerochaete chrysosporium provide insight into selective ligninolysis.</title>
        <authorList>
            <person name="Fernandez-Fueyo E."/>
            <person name="Ruiz-Duenas F.J."/>
            <person name="Ferreira P."/>
            <person name="Floudas D."/>
            <person name="Hibbett D.S."/>
            <person name="Canessa P."/>
            <person name="Larrondo L.F."/>
            <person name="James T.Y."/>
            <person name="Seelenfreund D."/>
            <person name="Lobos S."/>
            <person name="Polanco R."/>
            <person name="Tello M."/>
            <person name="Honda Y."/>
            <person name="Watanabe T."/>
            <person name="Watanabe T."/>
            <person name="Ryu J.S."/>
            <person name="Kubicek C.P."/>
            <person name="Schmoll M."/>
            <person name="Gaskell J."/>
            <person name="Hammel K.E."/>
            <person name="St John F.J."/>
            <person name="Vanden Wymelenberg A."/>
            <person name="Sabat G."/>
            <person name="Splinter BonDurant S."/>
            <person name="Syed K."/>
            <person name="Yadav J.S."/>
            <person name="Doddapaneni H."/>
            <person name="Subramanian V."/>
            <person name="Lavin J.L."/>
            <person name="Oguiza J.A."/>
            <person name="Perez G."/>
            <person name="Pisabarro A.G."/>
            <person name="Ramirez L."/>
            <person name="Santoyo F."/>
            <person name="Master E."/>
            <person name="Coutinho P.M."/>
            <person name="Henrissat B."/>
            <person name="Lombard V."/>
            <person name="Magnuson J.K."/>
            <person name="Kuees U."/>
            <person name="Hori C."/>
            <person name="Igarashi K."/>
            <person name="Samejima M."/>
            <person name="Held B.W."/>
            <person name="Barry K.W."/>
            <person name="LaButti K.M."/>
            <person name="Lapidus A."/>
            <person name="Lindquist E.A."/>
            <person name="Lucas S.M."/>
            <person name="Riley R."/>
            <person name="Salamov A.A."/>
            <person name="Hoffmeister D."/>
            <person name="Schwenk D."/>
            <person name="Hadar Y."/>
            <person name="Yarden O."/>
            <person name="de Vries R.P."/>
            <person name="Wiebenga A."/>
            <person name="Stenlid J."/>
            <person name="Eastwood D."/>
            <person name="Grigoriev I.V."/>
            <person name="Berka R.M."/>
            <person name="Blanchette R.A."/>
            <person name="Kersten P."/>
            <person name="Martinez A.T."/>
            <person name="Vicuna R."/>
            <person name="Cullen D."/>
        </authorList>
    </citation>
    <scope>NUCLEOTIDE SEQUENCE [LARGE SCALE GENOMIC DNA]</scope>
    <source>
        <strain evidence="1 2">B</strain>
    </source>
</reference>
<organism evidence="1 2">
    <name type="scientific">Ceriporiopsis subvermispora (strain B)</name>
    <name type="common">White-rot fungus</name>
    <name type="synonym">Gelatoporia subvermispora</name>
    <dbReference type="NCBI Taxonomy" id="914234"/>
    <lineage>
        <taxon>Eukaryota</taxon>
        <taxon>Fungi</taxon>
        <taxon>Dikarya</taxon>
        <taxon>Basidiomycota</taxon>
        <taxon>Agaricomycotina</taxon>
        <taxon>Agaricomycetes</taxon>
        <taxon>Polyporales</taxon>
        <taxon>Gelatoporiaceae</taxon>
        <taxon>Gelatoporia</taxon>
    </lineage>
</organism>
<evidence type="ECO:0000313" key="1">
    <source>
        <dbReference type="EMBL" id="EMD37539.1"/>
    </source>
</evidence>
<name>M2PMD1_CERS8</name>
<dbReference type="AlphaFoldDB" id="M2PMD1"/>
<proteinExistence type="predicted"/>
<dbReference type="EMBL" id="KB445796">
    <property type="protein sequence ID" value="EMD37539.1"/>
    <property type="molecule type" value="Genomic_DNA"/>
</dbReference>
<evidence type="ECO:0000313" key="2">
    <source>
        <dbReference type="Proteomes" id="UP000016930"/>
    </source>
</evidence>
<protein>
    <submittedName>
        <fullName evidence="1">Uncharacterized protein</fullName>
    </submittedName>
</protein>
<dbReference type="Proteomes" id="UP000016930">
    <property type="component" value="Unassembled WGS sequence"/>
</dbReference>